<dbReference type="AlphaFoldDB" id="A0A3M7RYF2"/>
<protein>
    <submittedName>
        <fullName evidence="1">Uncharacterized protein</fullName>
    </submittedName>
</protein>
<sequence length="81" mass="9674">MSLKYILFLFFGIITDNIKSIISNMHHRLVYIKFEVNILIFYDSNLQQEDIINKDDTNDDDDDVVIYFKKKENGEFLTSFN</sequence>
<proteinExistence type="predicted"/>
<gene>
    <name evidence="1" type="ORF">BpHYR1_033574</name>
</gene>
<reference evidence="1 2" key="1">
    <citation type="journal article" date="2018" name="Sci. Rep.">
        <title>Genomic signatures of local adaptation to the degree of environmental predictability in rotifers.</title>
        <authorList>
            <person name="Franch-Gras L."/>
            <person name="Hahn C."/>
            <person name="Garcia-Roger E.M."/>
            <person name="Carmona M.J."/>
            <person name="Serra M."/>
            <person name="Gomez A."/>
        </authorList>
    </citation>
    <scope>NUCLEOTIDE SEQUENCE [LARGE SCALE GENOMIC DNA]</scope>
    <source>
        <strain evidence="1">HYR1</strain>
    </source>
</reference>
<comment type="caution">
    <text evidence="1">The sequence shown here is derived from an EMBL/GenBank/DDBJ whole genome shotgun (WGS) entry which is preliminary data.</text>
</comment>
<dbReference type="Proteomes" id="UP000276133">
    <property type="component" value="Unassembled WGS sequence"/>
</dbReference>
<accession>A0A3M7RYF2</accession>
<dbReference type="EMBL" id="REGN01002399">
    <property type="protein sequence ID" value="RNA28388.1"/>
    <property type="molecule type" value="Genomic_DNA"/>
</dbReference>
<keyword evidence="2" id="KW-1185">Reference proteome</keyword>
<organism evidence="1 2">
    <name type="scientific">Brachionus plicatilis</name>
    <name type="common">Marine rotifer</name>
    <name type="synonym">Brachionus muelleri</name>
    <dbReference type="NCBI Taxonomy" id="10195"/>
    <lineage>
        <taxon>Eukaryota</taxon>
        <taxon>Metazoa</taxon>
        <taxon>Spiralia</taxon>
        <taxon>Gnathifera</taxon>
        <taxon>Rotifera</taxon>
        <taxon>Eurotatoria</taxon>
        <taxon>Monogononta</taxon>
        <taxon>Pseudotrocha</taxon>
        <taxon>Ploima</taxon>
        <taxon>Brachionidae</taxon>
        <taxon>Brachionus</taxon>
    </lineage>
</organism>
<evidence type="ECO:0000313" key="2">
    <source>
        <dbReference type="Proteomes" id="UP000276133"/>
    </source>
</evidence>
<evidence type="ECO:0000313" key="1">
    <source>
        <dbReference type="EMBL" id="RNA28388.1"/>
    </source>
</evidence>
<name>A0A3M7RYF2_BRAPC</name>